<dbReference type="Proteomes" id="UP000292235">
    <property type="component" value="Chromosome"/>
</dbReference>
<evidence type="ECO:0000256" key="1">
    <source>
        <dbReference type="SAM" id="MobiDB-lite"/>
    </source>
</evidence>
<accession>A0A4P6Q044</accession>
<dbReference type="Pfam" id="PF22742">
    <property type="entry name" value="PspAB"/>
    <property type="match status" value="2"/>
</dbReference>
<dbReference type="RefSeq" id="WP_131098075.1">
    <property type="nucleotide sequence ID" value="NZ_CP036455.1"/>
</dbReference>
<keyword evidence="3" id="KW-1185">Reference proteome</keyword>
<dbReference type="OrthoDB" id="159886at2"/>
<protein>
    <submittedName>
        <fullName evidence="2">Uncharacterized protein</fullName>
    </submittedName>
</protein>
<gene>
    <name evidence="2" type="ORF">EKD16_09925</name>
</gene>
<evidence type="ECO:0000313" key="2">
    <source>
        <dbReference type="EMBL" id="QBI53773.1"/>
    </source>
</evidence>
<dbReference type="AlphaFoldDB" id="A0A4P6Q044"/>
<reference evidence="2 3" key="1">
    <citation type="submission" date="2019-02" db="EMBL/GenBank/DDBJ databases">
        <authorList>
            <person name="Khodamoradi S."/>
            <person name="Hahnke R.L."/>
            <person name="Kaempfer P."/>
            <person name="Schumann P."/>
            <person name="Rohde M."/>
            <person name="Steinert M."/>
            <person name="Luzhetskyy A."/>
            <person name="Wink J."/>
            <person name="Ruckert C."/>
        </authorList>
    </citation>
    <scope>NUCLEOTIDE SEQUENCE [LARGE SCALE GENOMIC DNA]</scope>
    <source>
        <strain evidence="2 3">M2</strain>
    </source>
</reference>
<organism evidence="2 3">
    <name type="scientific">Streptomonospora litoralis</name>
    <dbReference type="NCBI Taxonomy" id="2498135"/>
    <lineage>
        <taxon>Bacteria</taxon>
        <taxon>Bacillati</taxon>
        <taxon>Actinomycetota</taxon>
        <taxon>Actinomycetes</taxon>
        <taxon>Streptosporangiales</taxon>
        <taxon>Nocardiopsidaceae</taxon>
        <taxon>Streptomonospora</taxon>
    </lineage>
</organism>
<feature type="region of interest" description="Disordered" evidence="1">
    <location>
        <begin position="96"/>
        <end position="117"/>
    </location>
</feature>
<dbReference type="EMBL" id="CP036455">
    <property type="protein sequence ID" value="QBI53773.1"/>
    <property type="molecule type" value="Genomic_DNA"/>
</dbReference>
<proteinExistence type="predicted"/>
<feature type="compositionally biased region" description="Low complexity" evidence="1">
    <location>
        <begin position="96"/>
        <end position="106"/>
    </location>
</feature>
<dbReference type="InterPro" id="IPR054383">
    <property type="entry name" value="PspAB-like"/>
</dbReference>
<name>A0A4P6Q044_9ACTN</name>
<dbReference type="KEGG" id="strr:EKD16_09925"/>
<sequence length="213" mass="22411">MSFLRTLLGRSKPAQPDLDALFGLPTAAVTLEAAAGLRPTGSGSVAFRPAEGQAFTELQQSVTELLNADEGPEVEATADEYGYTWLVMQAPAAAQQAADQEAAAEPQPGPPADSGAAGVSELVTDIHAVNSSLEAHGFGPSLLCSLVAFADGRGRRVALVYLYKRGTFYPFAPLAGQRRDNALELQIEAAIGDDLPIERDKARWFPVYGAPGL</sequence>
<evidence type="ECO:0000313" key="3">
    <source>
        <dbReference type="Proteomes" id="UP000292235"/>
    </source>
</evidence>